<evidence type="ECO:0000256" key="1">
    <source>
        <dbReference type="SAM" id="MobiDB-lite"/>
    </source>
</evidence>
<feature type="compositionally biased region" description="Acidic residues" evidence="1">
    <location>
        <begin position="37"/>
        <end position="49"/>
    </location>
</feature>
<protein>
    <submittedName>
        <fullName evidence="2">Uncharacterized protein</fullName>
    </submittedName>
</protein>
<evidence type="ECO:0000313" key="2">
    <source>
        <dbReference type="EMBL" id="KAK9160335.1"/>
    </source>
</evidence>
<comment type="caution">
    <text evidence="2">The sequence shown here is derived from an EMBL/GenBank/DDBJ whole genome shotgun (WGS) entry which is preliminary data.</text>
</comment>
<proteinExistence type="predicted"/>
<reference evidence="2 3" key="1">
    <citation type="submission" date="2024-01" db="EMBL/GenBank/DDBJ databases">
        <title>Genome assemblies of Stephania.</title>
        <authorList>
            <person name="Yang L."/>
        </authorList>
    </citation>
    <scope>NUCLEOTIDE SEQUENCE [LARGE SCALE GENOMIC DNA]</scope>
    <source>
        <strain evidence="2">YNDBR</strain>
        <tissue evidence="2">Leaf</tissue>
    </source>
</reference>
<evidence type="ECO:0000313" key="3">
    <source>
        <dbReference type="Proteomes" id="UP001420932"/>
    </source>
</evidence>
<gene>
    <name evidence="2" type="ORF">Syun_006676</name>
</gene>
<feature type="compositionally biased region" description="Polar residues" evidence="1">
    <location>
        <begin position="1"/>
        <end position="14"/>
    </location>
</feature>
<sequence length="79" mass="8798">MSQPMTTLSLLHFSTRTTPPAIIPGPATGSSTTNDQDGYDDDDDDDDAPTEPPRDRNGRVIKIPLSLDKNHKCFYQFIF</sequence>
<dbReference type="EMBL" id="JBBNAF010000003">
    <property type="protein sequence ID" value="KAK9160335.1"/>
    <property type="molecule type" value="Genomic_DNA"/>
</dbReference>
<dbReference type="AlphaFoldDB" id="A0AAP0KZN1"/>
<dbReference type="Proteomes" id="UP001420932">
    <property type="component" value="Unassembled WGS sequence"/>
</dbReference>
<keyword evidence="3" id="KW-1185">Reference proteome</keyword>
<organism evidence="2 3">
    <name type="scientific">Stephania yunnanensis</name>
    <dbReference type="NCBI Taxonomy" id="152371"/>
    <lineage>
        <taxon>Eukaryota</taxon>
        <taxon>Viridiplantae</taxon>
        <taxon>Streptophyta</taxon>
        <taxon>Embryophyta</taxon>
        <taxon>Tracheophyta</taxon>
        <taxon>Spermatophyta</taxon>
        <taxon>Magnoliopsida</taxon>
        <taxon>Ranunculales</taxon>
        <taxon>Menispermaceae</taxon>
        <taxon>Menispermoideae</taxon>
        <taxon>Cissampelideae</taxon>
        <taxon>Stephania</taxon>
    </lineage>
</organism>
<feature type="region of interest" description="Disordered" evidence="1">
    <location>
        <begin position="1"/>
        <end position="61"/>
    </location>
</feature>
<feature type="compositionally biased region" description="Low complexity" evidence="1">
    <location>
        <begin position="15"/>
        <end position="29"/>
    </location>
</feature>
<accession>A0AAP0KZN1</accession>
<name>A0AAP0KZN1_9MAGN</name>